<evidence type="ECO:0000313" key="1">
    <source>
        <dbReference type="EMBL" id="KAJ2978061.1"/>
    </source>
</evidence>
<proteinExistence type="predicted"/>
<dbReference type="Proteomes" id="UP001143910">
    <property type="component" value="Unassembled WGS sequence"/>
</dbReference>
<reference evidence="1" key="1">
    <citation type="submission" date="2022-08" db="EMBL/GenBank/DDBJ databases">
        <title>Genome Sequence of Lecanicillium fungicola.</title>
        <authorList>
            <person name="Buettner E."/>
        </authorList>
    </citation>
    <scope>NUCLEOTIDE SEQUENCE</scope>
    <source>
        <strain evidence="1">Babe33</strain>
    </source>
</reference>
<protein>
    <submittedName>
        <fullName evidence="1">Uncharacterized protein</fullName>
    </submittedName>
</protein>
<dbReference type="EMBL" id="JANJQO010000411">
    <property type="protein sequence ID" value="KAJ2978061.1"/>
    <property type="molecule type" value="Genomic_DNA"/>
</dbReference>
<sequence>MATNDTSKKVYDLVLLTDATSSMSYFIDGLNRALPEIISLMALTSCFERIGVAAYRDMADARVTEWSGWYCSPSCSRQQEAVDQESLLRMAGRIVPTGGDDEPEAAKTGLAMVYSKMRPEATTLIILYTDALAHFSNPGGDNYKREIKKLTGTPSQFGPSDSTFVDWVRGAWLMRNGPKRGIVFPILARSRLTNFTSYTFLATVTSGNAFVLGDPSATQISQLSVALLLTWMRLGKTIKRNGTVIAGVLSYYSTKGIERVTSEDSPELSSYIAFGFSPPNKSPSLKNSTEGSVSMESLPGIVKARGPKMSSLSTAYTQDPQYKEMAMEQLRRIISHDVSIISVNPIFSSLWRTVCADRANQGRNELVTLFGQKVEKLTDNAEKRRMREWLDGSLDYEGEINEFLSGIPESQWYPQVYLDPTEIFADGTVENSGDEPNSTSVYSFTRPELLEIGRSCDYKILRRLGKALTCLRYAETAADVPIHIQAASLAKVPRIPMNLTAFESEHKFWNIILHLIVPGTKLADRAAALVAALSLRMGISPLRDAADRALLAQQYKWNTFLIPENWSTGCLSLLLQADEDYERRVADGTTQRPDPESRILSEVDRNIFKTLVDYKMLELNLDTVLHAKVAWQPYKNKAVLGPVVQCRQCNLPRSVSIMAKDSICGICVALSESRCPCRSCDGAGKIPDCLSTNVTPESNELTSVYWTECRVPYCRGQYVVYNNALHTGKSKCFYCRHKRQKFGSAPVVECRQCLSRIIWPRDYRPVDFDPDSYNCAACCSGHATVVDHETTARRIRAEIGSDWLVRNQGHVIPKLFAGQSIFALASSCDLESVSKKLSILPVVVTGLKFEINKRHVHNPMQVQDELRTWVTSRRVEAGYCGLCFSTAKKSGLQPACGRRGCQQRICDDCRRGWYGMNKQGCLINTAALSCPFCRRIPAQQTIRPFPIGSLAGLQRALNDNGSWIHAWCSRCDTVKEYVERVCAQGAPQELHGWTCPDCTFATAKDSTAKECPGCTTLTEKQGGCNHITCPCGTHWCYVCGQKSTAWDIYGHISLEHGGVAWDGFVRENLA</sequence>
<keyword evidence="2" id="KW-1185">Reference proteome</keyword>
<evidence type="ECO:0000313" key="2">
    <source>
        <dbReference type="Proteomes" id="UP001143910"/>
    </source>
</evidence>
<accession>A0ACC1NGS9</accession>
<comment type="caution">
    <text evidence="1">The sequence shown here is derived from an EMBL/GenBank/DDBJ whole genome shotgun (WGS) entry which is preliminary data.</text>
</comment>
<organism evidence="1 2">
    <name type="scientific">Zarea fungicola</name>
    <dbReference type="NCBI Taxonomy" id="93591"/>
    <lineage>
        <taxon>Eukaryota</taxon>
        <taxon>Fungi</taxon>
        <taxon>Dikarya</taxon>
        <taxon>Ascomycota</taxon>
        <taxon>Pezizomycotina</taxon>
        <taxon>Sordariomycetes</taxon>
        <taxon>Hypocreomycetidae</taxon>
        <taxon>Hypocreales</taxon>
        <taxon>Cordycipitaceae</taxon>
        <taxon>Zarea</taxon>
    </lineage>
</organism>
<name>A0ACC1NGS9_9HYPO</name>
<gene>
    <name evidence="1" type="ORF">NQ176_g4026</name>
</gene>